<evidence type="ECO:0000256" key="1">
    <source>
        <dbReference type="ARBA" id="ARBA00004442"/>
    </source>
</evidence>
<evidence type="ECO:0000256" key="2">
    <source>
        <dbReference type="ARBA" id="ARBA00007613"/>
    </source>
</evidence>
<accession>A0A426RQU3</accession>
<gene>
    <name evidence="8" type="ORF">D7D48_00020</name>
</gene>
<dbReference type="AlphaFoldDB" id="A0A426RQU3"/>
<dbReference type="PANTHER" id="PTHR30026:SF22">
    <property type="entry name" value="OUTER MEMBRANE EFFLUX PROTEIN"/>
    <property type="match status" value="1"/>
</dbReference>
<dbReference type="RefSeq" id="WP_125229359.1">
    <property type="nucleotide sequence ID" value="NZ_RWJI01000001.1"/>
</dbReference>
<proteinExistence type="inferred from homology"/>
<dbReference type="GO" id="GO:1990281">
    <property type="term" value="C:efflux pump complex"/>
    <property type="evidence" value="ECO:0007669"/>
    <property type="project" value="TreeGrafter"/>
</dbReference>
<keyword evidence="6" id="KW-0472">Membrane</keyword>
<dbReference type="Gene3D" id="1.20.1600.10">
    <property type="entry name" value="Outer membrane efflux proteins (OEP)"/>
    <property type="match status" value="1"/>
</dbReference>
<keyword evidence="9" id="KW-1185">Reference proteome</keyword>
<protein>
    <submittedName>
        <fullName evidence="8">TolC family protein</fullName>
    </submittedName>
</protein>
<sequence>MRSLVYFDMRVWLSVFGALLVSGSPAVAGVLGNAGSPLKQDLATGTGLASGKGVYGPPSPKTVSTDLANASWQDPPSEVSQVLLDVVRSTSASHPAARAAQAQFRAATSDVSAAQWQRFPTLSTQLSYGNLSQQSQSYSIAPTVTVDMPLWAGGKIDATLNRTRAQQWAAFMALNETLQVLALNVSQTYFDILRLSRRESLLGESIREHEQLVETMERRVRQEVSPFSDLELAQSRLAQIRQEADIMRAQRLASQRFFIELAGNEAFDFTSFPSTPPEVVAYEWSGVENEALAYDPSLRRQSALADVAKAEGDMTKASIFPQVSAQYSHNDLFGSRVGLVVKLQSVGGLSQFSAVESARLRLEGAIDQIAGVQRQVRQQVSNDVIENDAALARLKNSSVAAATAGRIKDSYMRQFISGRRSWLDVMNSLRESVNAQLNEVDAIVSASASAVRIAIRTGAWRPFKDPSSE</sequence>
<evidence type="ECO:0000256" key="5">
    <source>
        <dbReference type="ARBA" id="ARBA00022692"/>
    </source>
</evidence>
<dbReference type="EMBL" id="RWJI01000001">
    <property type="protein sequence ID" value="RRQ51344.1"/>
    <property type="molecule type" value="Genomic_DNA"/>
</dbReference>
<keyword evidence="7" id="KW-0998">Cell outer membrane</keyword>
<evidence type="ECO:0000256" key="6">
    <source>
        <dbReference type="ARBA" id="ARBA00023136"/>
    </source>
</evidence>
<keyword evidence="4" id="KW-1134">Transmembrane beta strand</keyword>
<dbReference type="Proteomes" id="UP000268553">
    <property type="component" value="Unassembled WGS sequence"/>
</dbReference>
<dbReference type="GO" id="GO:0015288">
    <property type="term" value="F:porin activity"/>
    <property type="evidence" value="ECO:0007669"/>
    <property type="project" value="TreeGrafter"/>
</dbReference>
<dbReference type="Pfam" id="PF02321">
    <property type="entry name" value="OEP"/>
    <property type="match status" value="1"/>
</dbReference>
<dbReference type="GO" id="GO:0015562">
    <property type="term" value="F:efflux transmembrane transporter activity"/>
    <property type="evidence" value="ECO:0007669"/>
    <property type="project" value="InterPro"/>
</dbReference>
<name>A0A426RQU3_9SPHN</name>
<dbReference type="GO" id="GO:0009279">
    <property type="term" value="C:cell outer membrane"/>
    <property type="evidence" value="ECO:0007669"/>
    <property type="project" value="UniProtKB-SubCell"/>
</dbReference>
<evidence type="ECO:0000256" key="3">
    <source>
        <dbReference type="ARBA" id="ARBA00022448"/>
    </source>
</evidence>
<comment type="caution">
    <text evidence="8">The sequence shown here is derived from an EMBL/GenBank/DDBJ whole genome shotgun (WGS) entry which is preliminary data.</text>
</comment>
<dbReference type="InterPro" id="IPR051906">
    <property type="entry name" value="TolC-like"/>
</dbReference>
<reference evidence="8 9" key="1">
    <citation type="submission" date="2018-12" db="EMBL/GenBank/DDBJ databases">
        <authorList>
            <person name="Kim S.-J."/>
            <person name="Jung G.-Y."/>
        </authorList>
    </citation>
    <scope>NUCLEOTIDE SEQUENCE [LARGE SCALE GENOMIC DNA]</scope>
    <source>
        <strain evidence="8 9">03SU3-P</strain>
    </source>
</reference>
<dbReference type="InterPro" id="IPR003423">
    <property type="entry name" value="OMP_efflux"/>
</dbReference>
<organism evidence="8 9">
    <name type="scientific">Sphingorhabdus wooponensis</name>
    <dbReference type="NCBI Taxonomy" id="940136"/>
    <lineage>
        <taxon>Bacteria</taxon>
        <taxon>Pseudomonadati</taxon>
        <taxon>Pseudomonadota</taxon>
        <taxon>Alphaproteobacteria</taxon>
        <taxon>Sphingomonadales</taxon>
        <taxon>Sphingomonadaceae</taxon>
        <taxon>Sphingorhabdus</taxon>
    </lineage>
</organism>
<dbReference type="SUPFAM" id="SSF56954">
    <property type="entry name" value="Outer membrane efflux proteins (OEP)"/>
    <property type="match status" value="1"/>
</dbReference>
<evidence type="ECO:0000256" key="4">
    <source>
        <dbReference type="ARBA" id="ARBA00022452"/>
    </source>
</evidence>
<dbReference type="PANTHER" id="PTHR30026">
    <property type="entry name" value="OUTER MEMBRANE PROTEIN TOLC"/>
    <property type="match status" value="1"/>
</dbReference>
<comment type="similarity">
    <text evidence="2">Belongs to the outer membrane factor (OMF) (TC 1.B.17) family.</text>
</comment>
<keyword evidence="5" id="KW-0812">Transmembrane</keyword>
<keyword evidence="3" id="KW-0813">Transport</keyword>
<evidence type="ECO:0000313" key="8">
    <source>
        <dbReference type="EMBL" id="RRQ51344.1"/>
    </source>
</evidence>
<evidence type="ECO:0000313" key="9">
    <source>
        <dbReference type="Proteomes" id="UP000268553"/>
    </source>
</evidence>
<evidence type="ECO:0000256" key="7">
    <source>
        <dbReference type="ARBA" id="ARBA00023237"/>
    </source>
</evidence>
<comment type="subcellular location">
    <subcellularLocation>
        <location evidence="1">Cell outer membrane</location>
    </subcellularLocation>
</comment>
<dbReference type="OrthoDB" id="5296315at2"/>